<comment type="subcellular location">
    <subcellularLocation>
        <location evidence="1 4">Spore core</location>
    </subcellularLocation>
</comment>
<evidence type="ECO:0000256" key="4">
    <source>
        <dbReference type="HAMAP-Rule" id="MF_00667"/>
    </source>
</evidence>
<protein>
    <recommendedName>
        <fullName evidence="4">Small, acid-soluble spore protein H</fullName>
        <shortName evidence="4">SASP H</shortName>
    </recommendedName>
</protein>
<keyword evidence="3 4" id="KW-0749">Sporulation</keyword>
<dbReference type="HAMAP" id="MF_00667">
    <property type="entry name" value="SspH"/>
    <property type="match status" value="1"/>
</dbReference>
<name>A0ABZ2NAP2_9BACI</name>
<proteinExistence type="evidence at transcript level"/>
<sequence>MNSQRATEITASPEMVHVTYNGVPIYIQDVDAKSETARIYPLDHPEKEQTVPLQSLLEQ</sequence>
<dbReference type="NCBIfam" id="TIGR02861">
    <property type="entry name" value="SASP_H"/>
    <property type="match status" value="1"/>
</dbReference>
<keyword evidence="6" id="KW-1185">Reference proteome</keyword>
<reference evidence="5 6" key="1">
    <citation type="submission" date="2024-02" db="EMBL/GenBank/DDBJ databases">
        <title>Seven novel Bacillus-like species.</title>
        <authorList>
            <person name="Liu G."/>
        </authorList>
    </citation>
    <scope>NUCLEOTIDE SEQUENCE [LARGE SCALE GENOMIC DNA]</scope>
    <source>
        <strain evidence="5 6">FJAT-52991</strain>
    </source>
</reference>
<organism evidence="5 6">
    <name type="scientific">Bacillus kandeliae</name>
    <dbReference type="NCBI Taxonomy" id="3129297"/>
    <lineage>
        <taxon>Bacteria</taxon>
        <taxon>Bacillati</taxon>
        <taxon>Bacillota</taxon>
        <taxon>Bacilli</taxon>
        <taxon>Bacillales</taxon>
        <taxon>Bacillaceae</taxon>
        <taxon>Bacillus</taxon>
    </lineage>
</organism>
<dbReference type="RefSeq" id="WP_338754615.1">
    <property type="nucleotide sequence ID" value="NZ_CP147404.1"/>
</dbReference>
<dbReference type="Proteomes" id="UP001387364">
    <property type="component" value="Chromosome"/>
</dbReference>
<comment type="induction">
    <text evidence="4">Expressed only in the forespore compartment of sporulating cells.</text>
</comment>
<gene>
    <name evidence="4" type="primary">sspH</name>
    <name evidence="5" type="ORF">WDJ61_09195</name>
</gene>
<dbReference type="EMBL" id="CP147404">
    <property type="protein sequence ID" value="WXB94778.1"/>
    <property type="molecule type" value="Genomic_DNA"/>
</dbReference>
<comment type="similarity">
    <text evidence="2 4">Belongs to the SspH family.</text>
</comment>
<evidence type="ECO:0000256" key="2">
    <source>
        <dbReference type="ARBA" id="ARBA00006573"/>
    </source>
</evidence>
<evidence type="ECO:0000313" key="5">
    <source>
        <dbReference type="EMBL" id="WXB94778.1"/>
    </source>
</evidence>
<evidence type="ECO:0000256" key="1">
    <source>
        <dbReference type="ARBA" id="ARBA00004288"/>
    </source>
</evidence>
<accession>A0ABZ2NAP2</accession>
<dbReference type="InterPro" id="IPR012610">
    <property type="entry name" value="SASP_SspH"/>
</dbReference>
<dbReference type="Pfam" id="PF08141">
    <property type="entry name" value="SspH"/>
    <property type="match status" value="1"/>
</dbReference>
<evidence type="ECO:0000256" key="3">
    <source>
        <dbReference type="ARBA" id="ARBA00022969"/>
    </source>
</evidence>
<evidence type="ECO:0000313" key="6">
    <source>
        <dbReference type="Proteomes" id="UP001387364"/>
    </source>
</evidence>